<keyword evidence="2" id="KW-0812">Transmembrane</keyword>
<dbReference type="Proteomes" id="UP000178085">
    <property type="component" value="Unassembled WGS sequence"/>
</dbReference>
<feature type="compositionally biased region" description="Basic and acidic residues" evidence="1">
    <location>
        <begin position="919"/>
        <end position="967"/>
    </location>
</feature>
<dbReference type="InterPro" id="IPR058441">
    <property type="entry name" value="DUF8128"/>
</dbReference>
<feature type="region of interest" description="Disordered" evidence="1">
    <location>
        <begin position="831"/>
        <end position="885"/>
    </location>
</feature>
<dbReference type="Pfam" id="PF12696">
    <property type="entry name" value="TraG-D_C"/>
    <property type="match status" value="1"/>
</dbReference>
<feature type="domain" description="DUF8128" evidence="5">
    <location>
        <begin position="67"/>
        <end position="386"/>
    </location>
</feature>
<evidence type="ECO:0000256" key="1">
    <source>
        <dbReference type="SAM" id="MobiDB-lite"/>
    </source>
</evidence>
<evidence type="ECO:0000313" key="7">
    <source>
        <dbReference type="Proteomes" id="UP000178085"/>
    </source>
</evidence>
<comment type="caution">
    <text evidence="6">The sequence shown here is derived from an EMBL/GenBank/DDBJ whole genome shotgun (WGS) entry which is preliminary data.</text>
</comment>
<feature type="region of interest" description="Disordered" evidence="1">
    <location>
        <begin position="917"/>
        <end position="967"/>
    </location>
</feature>
<evidence type="ECO:0000259" key="3">
    <source>
        <dbReference type="Pfam" id="PF01935"/>
    </source>
</evidence>
<dbReference type="InterPro" id="IPR027417">
    <property type="entry name" value="P-loop_NTPase"/>
</dbReference>
<feature type="domain" description="TraD/TraG TraM recognition site" evidence="4">
    <location>
        <begin position="684"/>
        <end position="744"/>
    </location>
</feature>
<dbReference type="CDD" id="cd01127">
    <property type="entry name" value="TrwB_TraG_TraD_VirD4"/>
    <property type="match status" value="1"/>
</dbReference>
<dbReference type="Gene3D" id="3.40.50.300">
    <property type="entry name" value="P-loop containing nucleotide triphosphate hydrolases"/>
    <property type="match status" value="2"/>
</dbReference>
<keyword evidence="2" id="KW-1133">Transmembrane helix</keyword>
<name>A0A1F4NPB5_UNCK3</name>
<keyword evidence="2" id="KW-0472">Membrane</keyword>
<dbReference type="InterPro" id="IPR051162">
    <property type="entry name" value="T4SS_component"/>
</dbReference>
<evidence type="ECO:0008006" key="8">
    <source>
        <dbReference type="Google" id="ProtNLM"/>
    </source>
</evidence>
<dbReference type="InterPro" id="IPR032689">
    <property type="entry name" value="TraG-D_C"/>
</dbReference>
<dbReference type="PANTHER" id="PTHR30121">
    <property type="entry name" value="UNCHARACTERIZED PROTEIN YJGR-RELATED"/>
    <property type="match status" value="1"/>
</dbReference>
<protein>
    <recommendedName>
        <fullName evidence="8">Type IV secretion system coupling protein TraD DNA-binding domain-containing protein</fullName>
    </recommendedName>
</protein>
<evidence type="ECO:0000259" key="4">
    <source>
        <dbReference type="Pfam" id="PF12696"/>
    </source>
</evidence>
<dbReference type="InterPro" id="IPR002789">
    <property type="entry name" value="HerA_central"/>
</dbReference>
<dbReference type="SUPFAM" id="SSF52540">
    <property type="entry name" value="P-loop containing nucleoside triphosphate hydrolases"/>
    <property type="match status" value="1"/>
</dbReference>
<evidence type="ECO:0000313" key="6">
    <source>
        <dbReference type="EMBL" id="OGB73305.1"/>
    </source>
</evidence>
<dbReference type="Pfam" id="PF01935">
    <property type="entry name" value="DUF87"/>
    <property type="match status" value="1"/>
</dbReference>
<dbReference type="EMBL" id="METD01000001">
    <property type="protein sequence ID" value="OGB73305.1"/>
    <property type="molecule type" value="Genomic_DNA"/>
</dbReference>
<feature type="compositionally biased region" description="Low complexity" evidence="1">
    <location>
        <begin position="831"/>
        <end position="867"/>
    </location>
</feature>
<organism evidence="6 7">
    <name type="scientific">candidate division Kazan bacterium RIFCSPLOWO2_01_FULL_45_19</name>
    <dbReference type="NCBI Taxonomy" id="1798538"/>
    <lineage>
        <taxon>Bacteria</taxon>
        <taxon>Bacteria division Kazan-3B-28</taxon>
    </lineage>
</organism>
<evidence type="ECO:0000259" key="5">
    <source>
        <dbReference type="Pfam" id="PF26449"/>
    </source>
</evidence>
<proteinExistence type="predicted"/>
<accession>A0A1F4NPB5</accession>
<feature type="domain" description="Helicase HerA central" evidence="3">
    <location>
        <begin position="425"/>
        <end position="493"/>
    </location>
</feature>
<reference evidence="6 7" key="1">
    <citation type="journal article" date="2016" name="Nat. Commun.">
        <title>Thousands of microbial genomes shed light on interconnected biogeochemical processes in an aquifer system.</title>
        <authorList>
            <person name="Anantharaman K."/>
            <person name="Brown C.T."/>
            <person name="Hug L.A."/>
            <person name="Sharon I."/>
            <person name="Castelle C.J."/>
            <person name="Probst A.J."/>
            <person name="Thomas B.C."/>
            <person name="Singh A."/>
            <person name="Wilkins M.J."/>
            <person name="Karaoz U."/>
            <person name="Brodie E.L."/>
            <person name="Williams K.H."/>
            <person name="Hubbard S.S."/>
            <person name="Banfield J.F."/>
        </authorList>
    </citation>
    <scope>NUCLEOTIDE SEQUENCE [LARGE SCALE GENOMIC DNA]</scope>
</reference>
<feature type="transmembrane region" description="Helical" evidence="2">
    <location>
        <begin position="6"/>
        <end position="28"/>
    </location>
</feature>
<dbReference type="Pfam" id="PF26449">
    <property type="entry name" value="DUF8128"/>
    <property type="match status" value="1"/>
</dbReference>
<sequence length="967" mass="107030">MFLSGWNLLLVSLLVTGWLILFWLVVVWRKNSINSRPMVEPTTKPAGLAESKITPTTVPISAEGKSQEGVVLAIEVPKENETTPLAAELMFASLHGIYRPELDKRKDLTQEHVAFELQAKEKSIRFFVWVPRHLQGYVEGQVYAQYPGVNVYEVKDYAKTEKVEGDLSAAAAELSLVREDIFPIKGFDNFDVDPLAGITATLSKLEGVSQVRIQILMRPESDAWRNRAINYIAAIKAGKKDFKTTLIKGLTGLASDVVRTAISGQPTPPLVPGKVELAPGVDEVLKRIEEKSNKLGFQTRIRIVALDQSIPTARQKLDLVVGSFKQFNTTNLNGFVASPISASAAAILRAYEQRQFGGSGSVLNVAELASIYHLPSKTVTTPHIVWAGSKKGEPPANLPLADEIPAEELTNLGLTDFRGSTEKFGIKIKDRRRHIYIIGKSGVGKSTLLENMTLDDIRERRGVGVVDPHGEYVDYVLERIPSYRVNDVIIFDPGDRAFPIGFNVLEVDTPDQKVVTASGVVGVFKKIFGESWGPRLEYWLSSAILALLDYPDATLMMVPRLFTDDIFRAGVIDVVKDPVIKQRWLNEYDRLDQRQRNETISPILNKVGQFLSSSVIRNIVGQPKSSIDMRQVMDEGKIVLIKLAKGLIGEDNAALLGALMITKLQLAALSRADVEETKRPDFFLYVDEFQNFATDSFATILSEARKYHLSLTLANQYMSQLSDTVKNAIFGNVGTLISFRVGGDDAGFLTKEFAPVFDEQDLVNLDIFKIYLKLSIDGLTANAFSAVTLPPSTDQNQGNDKIIKLSRERYAKDVAFVEGKVLSSADVSAALSSAGQSRPPQSSRYSQRPQMGNRAPYAPSYPASPAYRQPGLSASSSAPTRQGPKVDLLKNLISKVERQKQTPLSESEKADVAKTLMNDLKDADGSMKDALDRARKQREEEQKNSSELKPNETIKLDDDYDPHNERR</sequence>
<dbReference type="PANTHER" id="PTHR30121:SF6">
    <property type="entry name" value="SLR6007 PROTEIN"/>
    <property type="match status" value="1"/>
</dbReference>
<dbReference type="AlphaFoldDB" id="A0A1F4NPB5"/>
<gene>
    <name evidence="6" type="ORF">A3K51_00280</name>
</gene>
<evidence type="ECO:0000256" key="2">
    <source>
        <dbReference type="SAM" id="Phobius"/>
    </source>
</evidence>